<evidence type="ECO:0000313" key="5">
    <source>
        <dbReference type="EMBL" id="KAJ7226102.1"/>
    </source>
</evidence>
<evidence type="ECO:0000259" key="4">
    <source>
        <dbReference type="PROSITE" id="PS51767"/>
    </source>
</evidence>
<protein>
    <submittedName>
        <fullName evidence="5">Aspartic peptidase domain-containing protein</fullName>
    </submittedName>
</protein>
<feature type="domain" description="Peptidase A1" evidence="4">
    <location>
        <begin position="49"/>
        <end position="403"/>
    </location>
</feature>
<dbReference type="AlphaFoldDB" id="A0AAD6YQM8"/>
<evidence type="ECO:0000313" key="6">
    <source>
        <dbReference type="Proteomes" id="UP001219525"/>
    </source>
</evidence>
<evidence type="ECO:0000256" key="1">
    <source>
        <dbReference type="SAM" id="MobiDB-lite"/>
    </source>
</evidence>
<evidence type="ECO:0000256" key="3">
    <source>
        <dbReference type="SAM" id="SignalP"/>
    </source>
</evidence>
<sequence>MFLATLMPPFLLSLFAYIPDASARASRRAVPPPPQTVDIPVRLNWNPRYLVMVQMAAESYAFALSTSTAASTIAGVGCESCGGALPYNPSTSETVQLLPQWQNVTIPGGTASGVMVREDCRLPQRNGNTLNVSNQTCKSIFTLIVRCCELICNWSISVTVANQSAGFFPVGGTVSGILSIGPEPFPQSYAANWLGKNPAQSAFQIGVALSAPTDVNTSTDGGVLHWLAPDAAAYQGTVVWLPIGSAAANESVVSDWLVVMDAWDVVGAQPYAFNISQSGTPLPASLDPLYTSIIFPQSAARAIYADIHGATIIPTAQSDSGFTHAWTLPCDAKFTLKITFGAFSTSLDQTALVVPRADGTCVGSLQEWANASVTEYLLGAPFIASIYLIISYAESGNGSLGFAARAAPNAKLAPVAIAGIVLGTMAVIALLLIAGAVVYRVWHLGGARAGRPRPKPRANGAITAFPLNTVPDDRSQSVWYRPDRQRPRSPSHVALLGADWQTTANTVDIHRDVHRESNGTFESAQHGANAESWSLLDPGVLDSPPPYAVPMLTSPVPTPATQKRRS</sequence>
<feature type="transmembrane region" description="Helical" evidence="2">
    <location>
        <begin position="415"/>
        <end position="442"/>
    </location>
</feature>
<evidence type="ECO:0000256" key="2">
    <source>
        <dbReference type="SAM" id="Phobius"/>
    </source>
</evidence>
<reference evidence="5" key="1">
    <citation type="submission" date="2023-03" db="EMBL/GenBank/DDBJ databases">
        <title>Massive genome expansion in bonnet fungi (Mycena s.s.) driven by repeated elements and novel gene families across ecological guilds.</title>
        <authorList>
            <consortium name="Lawrence Berkeley National Laboratory"/>
            <person name="Harder C.B."/>
            <person name="Miyauchi S."/>
            <person name="Viragh M."/>
            <person name="Kuo A."/>
            <person name="Thoen E."/>
            <person name="Andreopoulos B."/>
            <person name="Lu D."/>
            <person name="Skrede I."/>
            <person name="Drula E."/>
            <person name="Henrissat B."/>
            <person name="Morin E."/>
            <person name="Kohler A."/>
            <person name="Barry K."/>
            <person name="LaButti K."/>
            <person name="Morin E."/>
            <person name="Salamov A."/>
            <person name="Lipzen A."/>
            <person name="Mereny Z."/>
            <person name="Hegedus B."/>
            <person name="Baldrian P."/>
            <person name="Stursova M."/>
            <person name="Weitz H."/>
            <person name="Taylor A."/>
            <person name="Grigoriev I.V."/>
            <person name="Nagy L.G."/>
            <person name="Martin F."/>
            <person name="Kauserud H."/>
        </authorList>
    </citation>
    <scope>NUCLEOTIDE SEQUENCE</scope>
    <source>
        <strain evidence="5">9144</strain>
    </source>
</reference>
<organism evidence="5 6">
    <name type="scientific">Mycena pura</name>
    <dbReference type="NCBI Taxonomy" id="153505"/>
    <lineage>
        <taxon>Eukaryota</taxon>
        <taxon>Fungi</taxon>
        <taxon>Dikarya</taxon>
        <taxon>Basidiomycota</taxon>
        <taxon>Agaricomycotina</taxon>
        <taxon>Agaricomycetes</taxon>
        <taxon>Agaricomycetidae</taxon>
        <taxon>Agaricales</taxon>
        <taxon>Marasmiineae</taxon>
        <taxon>Mycenaceae</taxon>
        <taxon>Mycena</taxon>
    </lineage>
</organism>
<keyword evidence="2" id="KW-0472">Membrane</keyword>
<dbReference type="EMBL" id="JARJCW010000004">
    <property type="protein sequence ID" value="KAJ7226102.1"/>
    <property type="molecule type" value="Genomic_DNA"/>
</dbReference>
<accession>A0AAD6YQM8</accession>
<keyword evidence="6" id="KW-1185">Reference proteome</keyword>
<dbReference type="SUPFAM" id="SSF50630">
    <property type="entry name" value="Acid proteases"/>
    <property type="match status" value="1"/>
</dbReference>
<dbReference type="Gene3D" id="2.40.70.10">
    <property type="entry name" value="Acid Proteases"/>
    <property type="match status" value="2"/>
</dbReference>
<feature type="region of interest" description="Disordered" evidence="1">
    <location>
        <begin position="546"/>
        <end position="566"/>
    </location>
</feature>
<gene>
    <name evidence="5" type="ORF">GGX14DRAFT_642873</name>
</gene>
<proteinExistence type="predicted"/>
<feature type="signal peptide" evidence="3">
    <location>
        <begin position="1"/>
        <end position="23"/>
    </location>
</feature>
<dbReference type="InterPro" id="IPR021109">
    <property type="entry name" value="Peptidase_aspartic_dom_sf"/>
</dbReference>
<comment type="caution">
    <text evidence="5">The sequence shown here is derived from an EMBL/GenBank/DDBJ whole genome shotgun (WGS) entry which is preliminary data.</text>
</comment>
<name>A0AAD6YQM8_9AGAR</name>
<keyword evidence="2" id="KW-0812">Transmembrane</keyword>
<feature type="chain" id="PRO_5041932636" evidence="3">
    <location>
        <begin position="24"/>
        <end position="566"/>
    </location>
</feature>
<keyword evidence="3" id="KW-0732">Signal</keyword>
<keyword evidence="2" id="KW-1133">Transmembrane helix</keyword>
<dbReference type="InterPro" id="IPR033121">
    <property type="entry name" value="PEPTIDASE_A1"/>
</dbReference>
<dbReference type="PROSITE" id="PS51767">
    <property type="entry name" value="PEPTIDASE_A1"/>
    <property type="match status" value="1"/>
</dbReference>
<dbReference type="Proteomes" id="UP001219525">
    <property type="component" value="Unassembled WGS sequence"/>
</dbReference>